<dbReference type="EMBL" id="JXUO01000090">
    <property type="protein sequence ID" value="KKZ14975.1"/>
    <property type="molecule type" value="Genomic_DNA"/>
</dbReference>
<organism evidence="1 2">
    <name type="scientific">Candidatus Synechococcus spongiarum 142</name>
    <dbReference type="NCBI Taxonomy" id="1608213"/>
    <lineage>
        <taxon>Bacteria</taxon>
        <taxon>Bacillati</taxon>
        <taxon>Cyanobacteriota</taxon>
        <taxon>Cyanophyceae</taxon>
        <taxon>Synechococcales</taxon>
        <taxon>Synechococcaceae</taxon>
        <taxon>Synechococcus</taxon>
    </lineage>
</organism>
<name>A0A6N3X1L7_9SYNE</name>
<evidence type="ECO:0000313" key="1">
    <source>
        <dbReference type="EMBL" id="KKZ14975.1"/>
    </source>
</evidence>
<protein>
    <recommendedName>
        <fullName evidence="3">MarR family transcriptional regulator</fullName>
    </recommendedName>
</protein>
<reference evidence="1 2" key="1">
    <citation type="submission" date="2015-01" db="EMBL/GenBank/DDBJ databases">
        <title>Lifestyle Evolution in Cyanobacterial Symbionts of Sponges.</title>
        <authorList>
            <person name="Burgsdorf I."/>
            <person name="Slaby B.M."/>
            <person name="Handley K.M."/>
            <person name="Haber M."/>
            <person name="Blom J."/>
            <person name="Marshall C.W."/>
            <person name="Gilbert J.A."/>
            <person name="Hentschel U."/>
            <person name="Steindler L."/>
        </authorList>
    </citation>
    <scope>NUCLEOTIDE SEQUENCE [LARGE SCALE GENOMIC DNA]</scope>
    <source>
        <strain evidence="1">142</strain>
    </source>
</reference>
<proteinExistence type="predicted"/>
<comment type="caution">
    <text evidence="1">The sequence shown here is derived from an EMBL/GenBank/DDBJ whole genome shotgun (WGS) entry which is preliminary data.</text>
</comment>
<evidence type="ECO:0008006" key="3">
    <source>
        <dbReference type="Google" id="ProtNLM"/>
    </source>
</evidence>
<sequence>MLLIAFRHGKVTHAALHSTTGLDTLAASQLLRGLRDRELLRLHPHEAQSYYALPPILAQAADVEEVEGASADRGKL</sequence>
<accession>A0A6N3X1L7</accession>
<dbReference type="Proteomes" id="UP000035054">
    <property type="component" value="Unassembled WGS sequence"/>
</dbReference>
<dbReference type="AlphaFoldDB" id="A0A6N3X1L7"/>
<evidence type="ECO:0000313" key="2">
    <source>
        <dbReference type="Proteomes" id="UP000035054"/>
    </source>
</evidence>
<gene>
    <name evidence="1" type="ORF">TH68_02905</name>
</gene>